<proteinExistence type="predicted"/>
<reference evidence="1 2" key="1">
    <citation type="submission" date="2019-01" db="EMBL/GenBank/DDBJ databases">
        <title>Coherence of Microcystis species and biogeography revealed through population genomics.</title>
        <authorList>
            <person name="Perez-Carrascal O.M."/>
            <person name="Terrat Y."/>
            <person name="Giani A."/>
            <person name="Fortin N."/>
            <person name="Tromas N."/>
            <person name="Shapiro B.J."/>
        </authorList>
    </citation>
    <scope>NUCLEOTIDE SEQUENCE [LARGE SCALE GENOMIC DNA]</scope>
    <source>
        <strain evidence="1">Ma_MB_S_20031200_S102</strain>
    </source>
</reference>
<protein>
    <submittedName>
        <fullName evidence="1">Membrane protein insertion efficiency factor YidD</fullName>
    </submittedName>
</protein>
<evidence type="ECO:0000313" key="2">
    <source>
        <dbReference type="Proteomes" id="UP000317708"/>
    </source>
</evidence>
<dbReference type="InterPro" id="IPR002696">
    <property type="entry name" value="Membr_insert_effic_factor_YidD"/>
</dbReference>
<sequence>MLRKLIYRCFSIHTRTRRKVSISKLLIFVIPLVDCLEKIGLRFILDFAVIHCIRFYQKYLSPRKGFSCAYSVLYRCESCSEYFRKTVKIYGLKKAIFLFQKRLEECKLAYRELLKGDNKN</sequence>
<dbReference type="SMART" id="SM01234">
    <property type="entry name" value="Haemolytic"/>
    <property type="match status" value="1"/>
</dbReference>
<organism evidence="1 2">
    <name type="scientific">Microcystis aeruginosa Ma_MB_S_20031200_S102</name>
    <dbReference type="NCBI Taxonomy" id="2486254"/>
    <lineage>
        <taxon>Bacteria</taxon>
        <taxon>Bacillati</taxon>
        <taxon>Cyanobacteriota</taxon>
        <taxon>Cyanophyceae</taxon>
        <taxon>Oscillatoriophycideae</taxon>
        <taxon>Chroococcales</taxon>
        <taxon>Microcystaceae</taxon>
        <taxon>Microcystis</taxon>
    </lineage>
</organism>
<accession>A0A552EBA3</accession>
<comment type="caution">
    <text evidence="1">The sequence shown here is derived from an EMBL/GenBank/DDBJ whole genome shotgun (WGS) entry which is preliminary data.</text>
</comment>
<gene>
    <name evidence="1" type="primary">yidD</name>
    <name evidence="1" type="ORF">EWV92_19990</name>
</gene>
<evidence type="ECO:0000313" key="1">
    <source>
        <dbReference type="EMBL" id="TRU31757.1"/>
    </source>
</evidence>
<name>A0A552EBA3_MICAE</name>
<dbReference type="Pfam" id="PF01809">
    <property type="entry name" value="YidD"/>
    <property type="match status" value="1"/>
</dbReference>
<dbReference type="NCBIfam" id="TIGR00278">
    <property type="entry name" value="membrane protein insertion efficiency factor YidD"/>
    <property type="match status" value="1"/>
</dbReference>
<dbReference type="Proteomes" id="UP000317708">
    <property type="component" value="Unassembled WGS sequence"/>
</dbReference>
<dbReference type="AlphaFoldDB" id="A0A552EBA3"/>
<dbReference type="EMBL" id="SFBI01000182">
    <property type="protein sequence ID" value="TRU31757.1"/>
    <property type="molecule type" value="Genomic_DNA"/>
</dbReference>